<accession>A0A8K0HA20</accession>
<dbReference type="AlphaFoldDB" id="A0A8K0HA20"/>
<evidence type="ECO:0000256" key="3">
    <source>
        <dbReference type="ARBA" id="ARBA00023125"/>
    </source>
</evidence>
<dbReference type="PANTHER" id="PTHR33167:SF29">
    <property type="entry name" value="T28K15.14 PROTEIN"/>
    <property type="match status" value="1"/>
</dbReference>
<dbReference type="InterPro" id="IPR003657">
    <property type="entry name" value="WRKY_dom"/>
</dbReference>
<dbReference type="GO" id="GO:0005634">
    <property type="term" value="C:nucleus"/>
    <property type="evidence" value="ECO:0007669"/>
    <property type="project" value="UniProtKB-SubCell"/>
</dbReference>
<dbReference type="SMART" id="SM00774">
    <property type="entry name" value="WRKY"/>
    <property type="match status" value="1"/>
</dbReference>
<dbReference type="EMBL" id="VOIH02000004">
    <property type="protein sequence ID" value="KAF3448374.1"/>
    <property type="molecule type" value="Genomic_DNA"/>
</dbReference>
<evidence type="ECO:0000256" key="1">
    <source>
        <dbReference type="ARBA" id="ARBA00004123"/>
    </source>
</evidence>
<evidence type="ECO:0000256" key="5">
    <source>
        <dbReference type="ARBA" id="ARBA00023242"/>
    </source>
</evidence>
<dbReference type="FunFam" id="2.20.25.80:FF:000004">
    <property type="entry name" value="WRKY transcription factor 65"/>
    <property type="match status" value="1"/>
</dbReference>
<dbReference type="GO" id="GO:0003700">
    <property type="term" value="F:DNA-binding transcription factor activity"/>
    <property type="evidence" value="ECO:0007669"/>
    <property type="project" value="InterPro"/>
</dbReference>
<dbReference type="SUPFAM" id="SSF118290">
    <property type="entry name" value="WRKY DNA-binding domain"/>
    <property type="match status" value="1"/>
</dbReference>
<keyword evidence="2" id="KW-0805">Transcription regulation</keyword>
<dbReference type="PANTHER" id="PTHR33167">
    <property type="entry name" value="TRANSCRIPTION FACTOR, PUTATIVE (DUF863)-RELATED"/>
    <property type="match status" value="1"/>
</dbReference>
<keyword evidence="5" id="KW-0539">Nucleus</keyword>
<dbReference type="InterPro" id="IPR008581">
    <property type="entry name" value="DUF863_pln"/>
</dbReference>
<dbReference type="GO" id="GO:0043565">
    <property type="term" value="F:sequence-specific DNA binding"/>
    <property type="evidence" value="ECO:0007669"/>
    <property type="project" value="InterPro"/>
</dbReference>
<keyword evidence="4" id="KW-0804">Transcription</keyword>
<evidence type="ECO:0000259" key="6">
    <source>
        <dbReference type="PROSITE" id="PS50811"/>
    </source>
</evidence>
<comment type="caution">
    <text evidence="7">The sequence shown here is derived from an EMBL/GenBank/DDBJ whole genome shotgun (WGS) entry which is preliminary data.</text>
</comment>
<sequence length="989" mass="110449">MLMQRDFDLNSVHIYTESLKDVLKKTMLNQEIIFRKQVHELHRLYRIQKTLMQNLGWKEFDRYDSRNPSTEPSLLPFINPARYEPLAKEARVSSIPMVDLTHSTSQQLLEGCEHLFYRLQQRSADPQLPANQYNGHVDPDLKLSLSIGEDNRRKGGAKRSWTRVKTSCWQNVIDLEDSDETTSNEDSDHAPSFSYVATTLNFGGKHESQVSVIIDPITAIRVKDPLHETVGSNSFLDDHEKSSLIQDLNKCHGDALNNNLSTKKQPISSFATGHVDLNRVLFDDSSCYSNDPTVAHPSTASSSHFCGLVGRVEEGSLHSPSLKKEYNNGSNETSVVLHLNDTGNSSLVDSNGNYERADIGTGSSKFDQSSGSEIGLDLETMCGPKIGLSEDFDCHRIDSNDGSILQLPKSQVHSHEGTRIVICEKQKIEEALFSCSSHSHNTVPDGDCNISFDSCKLIHIADNESSNAEIVQSEVQLGNASAVDQLSGTHKGSEVPETLSGNNQIFTDSSESKHEYLRKEESDEIDILIQEAAESLVHMSLESSTCHQDCSTKDGGRSNKMEVKEIQRPQCSSDSFEFMTLELTESTVDDLSMSSKPPDVNFTEAKDCGFKLRRGRRLKDFQKDILPGLASLSRHEILEDINILEGVLRSREYKKMRAGMGDMRQSWCTPMSCGGQLGNPGRTQAGGRCTLLPLGQATEVAQKSFKRAHNLFSCISGKTRKRSIQEVCLLAQDVENEFRKLLVLLDGSLLSDQKRIRKGPLPNTNDVNHVELMDSTNSSFQALSCNSSTQTSIVRQFFPVQRDQAATAVIPGKSFGLLQRSYSEHSSRIVDLNQFPQKQPGTHMLHYSISEVLVPHNNTSMFISKTKCEAKSQETGTRCVASTGGCHCSKRRKLRVKRTIRVPFRSNKLADIPPDEYTWRKYGQKPIKGSPYPRSYYKCSSVRGCPARKHVERCLEDPNMLLVTYEGDHNHSRISLQSPTTTSMIQVPS</sequence>
<evidence type="ECO:0000256" key="4">
    <source>
        <dbReference type="ARBA" id="ARBA00023163"/>
    </source>
</evidence>
<dbReference type="InterPro" id="IPR036576">
    <property type="entry name" value="WRKY_dom_sf"/>
</dbReference>
<feature type="domain" description="WRKY" evidence="6">
    <location>
        <begin position="908"/>
        <end position="974"/>
    </location>
</feature>
<dbReference type="Pfam" id="PF03106">
    <property type="entry name" value="WRKY"/>
    <property type="match status" value="1"/>
</dbReference>
<dbReference type="PROSITE" id="PS50811">
    <property type="entry name" value="WRKY"/>
    <property type="match status" value="1"/>
</dbReference>
<dbReference type="OrthoDB" id="786875at2759"/>
<protein>
    <recommendedName>
        <fullName evidence="6">WRKY domain-containing protein</fullName>
    </recommendedName>
</protein>
<evidence type="ECO:0000256" key="2">
    <source>
        <dbReference type="ARBA" id="ARBA00023015"/>
    </source>
</evidence>
<dbReference type="Gene3D" id="2.20.25.80">
    <property type="entry name" value="WRKY domain"/>
    <property type="match status" value="1"/>
</dbReference>
<organism evidence="7 8">
    <name type="scientific">Rhamnella rubrinervis</name>
    <dbReference type="NCBI Taxonomy" id="2594499"/>
    <lineage>
        <taxon>Eukaryota</taxon>
        <taxon>Viridiplantae</taxon>
        <taxon>Streptophyta</taxon>
        <taxon>Embryophyta</taxon>
        <taxon>Tracheophyta</taxon>
        <taxon>Spermatophyta</taxon>
        <taxon>Magnoliopsida</taxon>
        <taxon>eudicotyledons</taxon>
        <taxon>Gunneridae</taxon>
        <taxon>Pentapetalae</taxon>
        <taxon>rosids</taxon>
        <taxon>fabids</taxon>
        <taxon>Rosales</taxon>
        <taxon>Rhamnaceae</taxon>
        <taxon>rhamnoid group</taxon>
        <taxon>Rhamneae</taxon>
        <taxon>Rhamnella</taxon>
    </lineage>
</organism>
<dbReference type="Pfam" id="PF10533">
    <property type="entry name" value="Plant_zn_clust"/>
    <property type="match status" value="1"/>
</dbReference>
<keyword evidence="3" id="KW-0238">DNA-binding</keyword>
<dbReference type="GO" id="GO:0005516">
    <property type="term" value="F:calmodulin binding"/>
    <property type="evidence" value="ECO:0007669"/>
    <property type="project" value="UniProtKB-ARBA"/>
</dbReference>
<dbReference type="Pfam" id="PF05904">
    <property type="entry name" value="DUF863"/>
    <property type="match status" value="1"/>
</dbReference>
<evidence type="ECO:0000313" key="8">
    <source>
        <dbReference type="Proteomes" id="UP000796880"/>
    </source>
</evidence>
<reference evidence="7" key="1">
    <citation type="submission" date="2020-03" db="EMBL/GenBank/DDBJ databases">
        <title>A high-quality chromosome-level genome assembly of a woody plant with both climbing and erect habits, Rhamnella rubrinervis.</title>
        <authorList>
            <person name="Lu Z."/>
            <person name="Yang Y."/>
            <person name="Zhu X."/>
            <person name="Sun Y."/>
        </authorList>
    </citation>
    <scope>NUCLEOTIDE SEQUENCE</scope>
    <source>
        <strain evidence="7">BYM</strain>
        <tissue evidence="7">Leaf</tissue>
    </source>
</reference>
<gene>
    <name evidence="7" type="ORF">FNV43_RR09087</name>
</gene>
<name>A0A8K0HA20_9ROSA</name>
<keyword evidence="8" id="KW-1185">Reference proteome</keyword>
<dbReference type="Proteomes" id="UP000796880">
    <property type="component" value="Unassembled WGS sequence"/>
</dbReference>
<dbReference type="InterPro" id="IPR018872">
    <property type="entry name" value="Zn-cluster-dom"/>
</dbReference>
<evidence type="ECO:0000313" key="7">
    <source>
        <dbReference type="EMBL" id="KAF3448374.1"/>
    </source>
</evidence>
<proteinExistence type="predicted"/>
<comment type="subcellular location">
    <subcellularLocation>
        <location evidence="1">Nucleus</location>
    </subcellularLocation>
</comment>